<reference evidence="11 12" key="1">
    <citation type="journal article" date="2011" name="Genome Res.">
        <title>Phylogeny-wide analysis of social amoeba genomes highlights ancient origins for complex intercellular communication.</title>
        <authorList>
            <person name="Heidel A.J."/>
            <person name="Lawal H.M."/>
            <person name="Felder M."/>
            <person name="Schilde C."/>
            <person name="Helps N.R."/>
            <person name="Tunggal B."/>
            <person name="Rivero F."/>
            <person name="John U."/>
            <person name="Schleicher M."/>
            <person name="Eichinger L."/>
            <person name="Platzer M."/>
            <person name="Noegel A.A."/>
            <person name="Schaap P."/>
            <person name="Gloeckner G."/>
        </authorList>
    </citation>
    <scope>NUCLEOTIDE SEQUENCE [LARGE SCALE GENOMIC DNA]</scope>
    <source>
        <strain evidence="12">ATCC 26659 / Pp 5 / PN500</strain>
    </source>
</reference>
<evidence type="ECO:0000259" key="10">
    <source>
        <dbReference type="Pfam" id="PF23138"/>
    </source>
</evidence>
<name>D3B8U6_HETP5</name>
<keyword evidence="6" id="KW-0967">Endosome</keyword>
<dbReference type="InterPro" id="IPR001680">
    <property type="entry name" value="WD40_rpt"/>
</dbReference>
<dbReference type="InParanoid" id="D3B8U6"/>
<dbReference type="GO" id="GO:0051898">
    <property type="term" value="P:negative regulation of phosphatidylinositol 3-kinase/protein kinase B signal transduction"/>
    <property type="evidence" value="ECO:0007669"/>
    <property type="project" value="InterPro"/>
</dbReference>
<accession>D3B8U6</accession>
<feature type="domain" description="Anaphase-promoting complex subunit 4-like WD40" evidence="9">
    <location>
        <begin position="458"/>
        <end position="509"/>
    </location>
</feature>
<dbReference type="FunCoup" id="D3B8U6">
    <property type="interactions" value="7"/>
</dbReference>
<evidence type="ECO:0000256" key="8">
    <source>
        <dbReference type="SAM" id="MobiDB-lite"/>
    </source>
</evidence>
<dbReference type="Gene3D" id="2.130.10.10">
    <property type="entry name" value="YVTN repeat-like/Quinoprotein amine dehydrogenase"/>
    <property type="match status" value="3"/>
</dbReference>
<dbReference type="AlphaFoldDB" id="D3B8U6"/>
<evidence type="ECO:0000256" key="4">
    <source>
        <dbReference type="ARBA" id="ARBA00022574"/>
    </source>
</evidence>
<dbReference type="PANTHER" id="PTHR13083:SF3">
    <property type="entry name" value="WD REPEAT-CONTAINING PROTEIN 91"/>
    <property type="match status" value="1"/>
</dbReference>
<dbReference type="InterPro" id="IPR024977">
    <property type="entry name" value="Apc4-like_WD40_dom"/>
</dbReference>
<dbReference type="SMART" id="SM00320">
    <property type="entry name" value="WD40"/>
    <property type="match status" value="7"/>
</dbReference>
<comment type="caution">
    <text evidence="11">The sequence shown here is derived from an EMBL/GenBank/DDBJ whole genome shotgun (WGS) entry which is preliminary data.</text>
</comment>
<evidence type="ECO:0000256" key="7">
    <source>
        <dbReference type="PROSITE-ProRule" id="PRU00221"/>
    </source>
</evidence>
<sequence>MKKKADKLKGFQVDKILEQINYYITTYDIVHLVELWNFLDSTFFNRIDYTTHYGFKSSVTSTHKQDFSTTVKKLANSLKKFYLITAVNNGKLEKVREFFDYYSSELVKDPDWKHWFALPYIRSPQSDPLFEVYFNKAWSEAFSSSLRNFLSTIFKNIPLPKILQFNLERQNRKRLETQLENLINQNEELRSQVDKLEYQIKREMNTGSSSSSTNSSNDKDSTTNNNNNNNIQGFSRVSRRTTDSKERDLKQSTLNSNSTTTDEEEKEKVVIGSVRSRKSIQNTLTASFEMTEMDEIGKKQTNSSVKSPNISDPSYIVESQEVCTSHTSPVTRCKFSSNGSKIASSSVDGTVRVWNVDGFSRHTTIYCLSEVISLEWENKTKLLLCGTTDSKIKLWNSTTDKAIGDINTSQEYPRVEDLVCNPNGNSFASSSTNNGRTDGIVYTWNFRTLKTEDRLSSSNAIINSMCYNNNGTLLATGCVDGTIRIFDIKSCQAIGGWQAHSSEILAVQFYNDDNKIFSLGKDGRLNQWNIHTMGKPEKEYEYPGFPIDTHRTTKISFNSDGTSFVVGSNNKYALIYNVENNSPVAKIGGHSGPVVTVDWHPTMSSCVTGSLDQTVRLSKLSKNTQFS</sequence>
<feature type="repeat" description="WD" evidence="7">
    <location>
        <begin position="371"/>
        <end position="405"/>
    </location>
</feature>
<dbReference type="EMBL" id="ADBJ01000020">
    <property type="protein sequence ID" value="EFA82464.1"/>
    <property type="molecule type" value="Genomic_DNA"/>
</dbReference>
<feature type="domain" description="ARMC9 CTLH-like" evidence="10">
    <location>
        <begin position="44"/>
        <end position="156"/>
    </location>
</feature>
<dbReference type="CDD" id="cd14686">
    <property type="entry name" value="bZIP"/>
    <property type="match status" value="1"/>
</dbReference>
<feature type="compositionally biased region" description="Polar residues" evidence="8">
    <location>
        <begin position="251"/>
        <end position="260"/>
    </location>
</feature>
<dbReference type="Pfam" id="PF23138">
    <property type="entry name" value="CTLH_Armc9"/>
    <property type="match status" value="1"/>
</dbReference>
<feature type="repeat" description="WD" evidence="7">
    <location>
        <begin position="587"/>
        <end position="627"/>
    </location>
</feature>
<dbReference type="GeneID" id="31360376"/>
<dbReference type="PROSITE" id="PS50082">
    <property type="entry name" value="WD_REPEATS_2"/>
    <property type="match status" value="5"/>
</dbReference>
<protein>
    <submittedName>
        <fullName evidence="11">WD40 repeat-containing protein</fullName>
    </submittedName>
</protein>
<feature type="repeat" description="WD" evidence="7">
    <location>
        <begin position="455"/>
        <end position="490"/>
    </location>
</feature>
<comment type="subcellular location">
    <subcellularLocation>
        <location evidence="1">Early endosome membrane</location>
        <topology evidence="1">Peripheral membrane protein</topology>
    </subcellularLocation>
    <subcellularLocation>
        <location evidence="2">Late endosome membrane</location>
    </subcellularLocation>
</comment>
<dbReference type="SUPFAM" id="SSF50978">
    <property type="entry name" value="WD40 repeat-like"/>
    <property type="match status" value="1"/>
</dbReference>
<feature type="compositionally biased region" description="Low complexity" evidence="8">
    <location>
        <begin position="205"/>
        <end position="230"/>
    </location>
</feature>
<dbReference type="InterPro" id="IPR039724">
    <property type="entry name" value="WDR91"/>
</dbReference>
<dbReference type="PROSITE" id="PS50294">
    <property type="entry name" value="WD_REPEATS_REGION"/>
    <property type="match status" value="2"/>
</dbReference>
<dbReference type="Pfam" id="PF12894">
    <property type="entry name" value="ANAPC4_WD40"/>
    <property type="match status" value="1"/>
</dbReference>
<dbReference type="PROSITE" id="PS00678">
    <property type="entry name" value="WD_REPEATS_1"/>
    <property type="match status" value="1"/>
</dbReference>
<dbReference type="Proteomes" id="UP000001396">
    <property type="component" value="Unassembled WGS sequence"/>
</dbReference>
<dbReference type="OMA" id="NSCATIM"/>
<evidence type="ECO:0000313" key="12">
    <source>
        <dbReference type="Proteomes" id="UP000001396"/>
    </source>
</evidence>
<evidence type="ECO:0000256" key="2">
    <source>
        <dbReference type="ARBA" id="ARBA00004414"/>
    </source>
</evidence>
<organism evidence="11 12">
    <name type="scientific">Heterostelium pallidum (strain ATCC 26659 / Pp 5 / PN500)</name>
    <name type="common">Cellular slime mold</name>
    <name type="synonym">Polysphondylium pallidum</name>
    <dbReference type="NCBI Taxonomy" id="670386"/>
    <lineage>
        <taxon>Eukaryota</taxon>
        <taxon>Amoebozoa</taxon>
        <taxon>Evosea</taxon>
        <taxon>Eumycetozoa</taxon>
        <taxon>Dictyostelia</taxon>
        <taxon>Acytosteliales</taxon>
        <taxon>Acytosteliaceae</taxon>
        <taxon>Heterostelium</taxon>
    </lineage>
</organism>
<dbReference type="GO" id="GO:0031902">
    <property type="term" value="C:late endosome membrane"/>
    <property type="evidence" value="ECO:0007669"/>
    <property type="project" value="UniProtKB-SubCell"/>
</dbReference>
<keyword evidence="5" id="KW-0677">Repeat</keyword>
<dbReference type="GO" id="GO:0045022">
    <property type="term" value="P:early endosome to late endosome transport"/>
    <property type="evidence" value="ECO:0007669"/>
    <property type="project" value="InterPro"/>
</dbReference>
<evidence type="ECO:0000313" key="11">
    <source>
        <dbReference type="EMBL" id="EFA82464.1"/>
    </source>
</evidence>
<dbReference type="RefSeq" id="XP_020434581.1">
    <property type="nucleotide sequence ID" value="XM_020575786.1"/>
</dbReference>
<evidence type="ECO:0000256" key="1">
    <source>
        <dbReference type="ARBA" id="ARBA00004220"/>
    </source>
</evidence>
<dbReference type="GO" id="GO:0141039">
    <property type="term" value="F:phosphatidylinositol 3-kinase inhibitor activity"/>
    <property type="evidence" value="ECO:0007669"/>
    <property type="project" value="InterPro"/>
</dbReference>
<keyword evidence="12" id="KW-1185">Reference proteome</keyword>
<gene>
    <name evidence="11" type="primary">wdr91</name>
    <name evidence="11" type="ORF">PPL_04889</name>
</gene>
<evidence type="ECO:0000256" key="5">
    <source>
        <dbReference type="ARBA" id="ARBA00022737"/>
    </source>
</evidence>
<dbReference type="STRING" id="670386.D3B8U6"/>
<dbReference type="Pfam" id="PF00400">
    <property type="entry name" value="WD40"/>
    <property type="match status" value="3"/>
</dbReference>
<dbReference type="GO" id="GO:0031901">
    <property type="term" value="C:early endosome membrane"/>
    <property type="evidence" value="ECO:0007669"/>
    <property type="project" value="UniProtKB-SubCell"/>
</dbReference>
<feature type="region of interest" description="Disordered" evidence="8">
    <location>
        <begin position="203"/>
        <end position="272"/>
    </location>
</feature>
<dbReference type="InterPro" id="IPR056327">
    <property type="entry name" value="ARMC9_CTLH-like_dom"/>
</dbReference>
<dbReference type="InterPro" id="IPR019775">
    <property type="entry name" value="WD40_repeat_CS"/>
</dbReference>
<evidence type="ECO:0000256" key="6">
    <source>
        <dbReference type="ARBA" id="ARBA00022753"/>
    </source>
</evidence>
<evidence type="ECO:0000259" key="9">
    <source>
        <dbReference type="Pfam" id="PF12894"/>
    </source>
</evidence>
<dbReference type="InterPro" id="IPR015943">
    <property type="entry name" value="WD40/YVTN_repeat-like_dom_sf"/>
</dbReference>
<evidence type="ECO:0000256" key="3">
    <source>
        <dbReference type="ARBA" id="ARBA00006128"/>
    </source>
</evidence>
<proteinExistence type="inferred from homology"/>
<feature type="repeat" description="WD" evidence="7">
    <location>
        <begin position="323"/>
        <end position="364"/>
    </location>
</feature>
<keyword evidence="4 7" id="KW-0853">WD repeat</keyword>
<dbReference type="PANTHER" id="PTHR13083">
    <property type="entry name" value="WD REPEAT-CONTAINING PROTEIN 91"/>
    <property type="match status" value="1"/>
</dbReference>
<dbReference type="CDD" id="cd00200">
    <property type="entry name" value="WD40"/>
    <property type="match status" value="1"/>
</dbReference>
<dbReference type="InterPro" id="IPR036322">
    <property type="entry name" value="WD40_repeat_dom_sf"/>
</dbReference>
<comment type="similarity">
    <text evidence="3">Belongs to the WD repeat WDR91 family.</text>
</comment>
<feature type="compositionally biased region" description="Basic and acidic residues" evidence="8">
    <location>
        <begin position="240"/>
        <end position="250"/>
    </location>
</feature>
<feature type="repeat" description="WD" evidence="7">
    <location>
        <begin position="497"/>
        <end position="532"/>
    </location>
</feature>